<dbReference type="InterPro" id="IPR006311">
    <property type="entry name" value="TAT_signal"/>
</dbReference>
<comment type="caution">
    <text evidence="3">The sequence shown here is derived from an EMBL/GenBank/DDBJ whole genome shotgun (WGS) entry which is preliminary data.</text>
</comment>
<keyword evidence="4" id="KW-1185">Reference proteome</keyword>
<evidence type="ECO:0000313" key="3">
    <source>
        <dbReference type="EMBL" id="MEV5506771.1"/>
    </source>
</evidence>
<accession>A0ABV3JV54</accession>
<sequence>MAAPRRSALRIAATLCATLATIAPAAAPATAVVPRQAPAPAVPAAGPEQLRRSAAEGLQAIEGDRMTRLASEVAAECAAVRNRTEEQGRQCKAVGDRLAVLDRDRAQLRVQLTAAQPDRAAVDGSRAESDRARGDFSRDGGSGLLSLVGGLLNTVTGLAFNLLGSVTGTATGLLDTTGGLVSGLMRTQSGLLGR</sequence>
<proteinExistence type="predicted"/>
<dbReference type="RefSeq" id="WP_109279284.1">
    <property type="nucleotide sequence ID" value="NZ_JBFAUK010000005.1"/>
</dbReference>
<keyword evidence="2" id="KW-0732">Signal</keyword>
<feature type="region of interest" description="Disordered" evidence="1">
    <location>
        <begin position="117"/>
        <end position="136"/>
    </location>
</feature>
<feature type="signal peptide" evidence="2">
    <location>
        <begin position="1"/>
        <end position="25"/>
    </location>
</feature>
<feature type="chain" id="PRO_5046475546" evidence="2">
    <location>
        <begin position="26"/>
        <end position="194"/>
    </location>
</feature>
<evidence type="ECO:0000313" key="4">
    <source>
        <dbReference type="Proteomes" id="UP001552594"/>
    </source>
</evidence>
<protein>
    <submittedName>
        <fullName evidence="3">Uncharacterized protein</fullName>
    </submittedName>
</protein>
<reference evidence="3 4" key="1">
    <citation type="submission" date="2024-06" db="EMBL/GenBank/DDBJ databases">
        <title>The Natural Products Discovery Center: Release of the First 8490 Sequenced Strains for Exploring Actinobacteria Biosynthetic Diversity.</title>
        <authorList>
            <person name="Kalkreuter E."/>
            <person name="Kautsar S.A."/>
            <person name="Yang D."/>
            <person name="Bader C.D."/>
            <person name="Teijaro C.N."/>
            <person name="Fluegel L."/>
            <person name="Davis C.M."/>
            <person name="Simpson J.R."/>
            <person name="Lauterbach L."/>
            <person name="Steele A.D."/>
            <person name="Gui C."/>
            <person name="Meng S."/>
            <person name="Li G."/>
            <person name="Viehrig K."/>
            <person name="Ye F."/>
            <person name="Su P."/>
            <person name="Kiefer A.F."/>
            <person name="Nichols A."/>
            <person name="Cepeda A.J."/>
            <person name="Yan W."/>
            <person name="Fan B."/>
            <person name="Jiang Y."/>
            <person name="Adhikari A."/>
            <person name="Zheng C.-J."/>
            <person name="Schuster L."/>
            <person name="Cowan T.M."/>
            <person name="Smanski M.J."/>
            <person name="Chevrette M.G."/>
            <person name="De Carvalho L.P.S."/>
            <person name="Shen B."/>
        </authorList>
    </citation>
    <scope>NUCLEOTIDE SEQUENCE [LARGE SCALE GENOMIC DNA]</scope>
    <source>
        <strain evidence="3 4">NPDC052347</strain>
    </source>
</reference>
<gene>
    <name evidence="3" type="ORF">AB0L16_09860</name>
</gene>
<evidence type="ECO:0000256" key="2">
    <source>
        <dbReference type="SAM" id="SignalP"/>
    </source>
</evidence>
<dbReference type="EMBL" id="JBFAUK010000005">
    <property type="protein sequence ID" value="MEV5506771.1"/>
    <property type="molecule type" value="Genomic_DNA"/>
</dbReference>
<name>A0ABV3JV54_STRON</name>
<evidence type="ECO:0000256" key="1">
    <source>
        <dbReference type="SAM" id="MobiDB-lite"/>
    </source>
</evidence>
<feature type="compositionally biased region" description="Basic and acidic residues" evidence="1">
    <location>
        <begin position="125"/>
        <end position="136"/>
    </location>
</feature>
<organism evidence="3 4">
    <name type="scientific">Streptomyces orinoci</name>
    <name type="common">Streptoverticillium orinoci</name>
    <dbReference type="NCBI Taxonomy" id="67339"/>
    <lineage>
        <taxon>Bacteria</taxon>
        <taxon>Bacillati</taxon>
        <taxon>Actinomycetota</taxon>
        <taxon>Actinomycetes</taxon>
        <taxon>Kitasatosporales</taxon>
        <taxon>Streptomycetaceae</taxon>
        <taxon>Streptomyces</taxon>
    </lineage>
</organism>
<dbReference type="Proteomes" id="UP001552594">
    <property type="component" value="Unassembled WGS sequence"/>
</dbReference>
<dbReference type="PROSITE" id="PS51318">
    <property type="entry name" value="TAT"/>
    <property type="match status" value="1"/>
</dbReference>